<comment type="similarity">
    <text evidence="7">Belongs to the tRNA(Ile)-lysidine synthase family.</text>
</comment>
<dbReference type="GO" id="GO:0006400">
    <property type="term" value="P:tRNA modification"/>
    <property type="evidence" value="ECO:0007669"/>
    <property type="project" value="UniProtKB-UniRule"/>
</dbReference>
<comment type="catalytic activity">
    <reaction evidence="6 7">
        <text>cytidine(34) in tRNA(Ile2) + L-lysine + ATP = lysidine(34) in tRNA(Ile2) + AMP + diphosphate + H(+)</text>
        <dbReference type="Rhea" id="RHEA:43744"/>
        <dbReference type="Rhea" id="RHEA-COMP:10625"/>
        <dbReference type="Rhea" id="RHEA-COMP:10670"/>
        <dbReference type="ChEBI" id="CHEBI:15378"/>
        <dbReference type="ChEBI" id="CHEBI:30616"/>
        <dbReference type="ChEBI" id="CHEBI:32551"/>
        <dbReference type="ChEBI" id="CHEBI:33019"/>
        <dbReference type="ChEBI" id="CHEBI:82748"/>
        <dbReference type="ChEBI" id="CHEBI:83665"/>
        <dbReference type="ChEBI" id="CHEBI:456215"/>
        <dbReference type="EC" id="6.3.4.19"/>
    </reaction>
</comment>
<evidence type="ECO:0000313" key="11">
    <source>
        <dbReference type="Proteomes" id="UP000663801"/>
    </source>
</evidence>
<keyword evidence="11" id="KW-1185">Reference proteome</keyword>
<dbReference type="RefSeq" id="WP_205255823.1">
    <property type="nucleotide sequence ID" value="NZ_BAAAPV010000002.1"/>
</dbReference>
<reference evidence="10" key="1">
    <citation type="submission" date="2021-01" db="EMBL/GenBank/DDBJ databases">
        <title>KCTC 19127 draft genome.</title>
        <authorList>
            <person name="An D."/>
        </authorList>
    </citation>
    <scope>NUCLEOTIDE SEQUENCE</scope>
    <source>
        <strain evidence="10">KCTC 19127</strain>
    </source>
</reference>
<dbReference type="HAMAP" id="MF_01161">
    <property type="entry name" value="tRNA_Ile_lys_synt"/>
    <property type="match status" value="1"/>
</dbReference>
<dbReference type="Pfam" id="PF01171">
    <property type="entry name" value="ATP_bind_3"/>
    <property type="match status" value="1"/>
</dbReference>
<dbReference type="PANTHER" id="PTHR43033:SF1">
    <property type="entry name" value="TRNA(ILE)-LYSIDINE SYNTHASE-RELATED"/>
    <property type="match status" value="1"/>
</dbReference>
<feature type="binding site" evidence="7">
    <location>
        <begin position="33"/>
        <end position="38"/>
    </location>
    <ligand>
        <name>ATP</name>
        <dbReference type="ChEBI" id="CHEBI:30616"/>
    </ligand>
</feature>
<dbReference type="InterPro" id="IPR014729">
    <property type="entry name" value="Rossmann-like_a/b/a_fold"/>
</dbReference>
<dbReference type="InterPro" id="IPR012094">
    <property type="entry name" value="tRNA_Ile_lys_synt"/>
</dbReference>
<dbReference type="SUPFAM" id="SSF82829">
    <property type="entry name" value="MesJ substrate recognition domain-like"/>
    <property type="match status" value="1"/>
</dbReference>
<dbReference type="InterPro" id="IPR015262">
    <property type="entry name" value="tRNA_Ile_lys_synt_subst-bd"/>
</dbReference>
<proteinExistence type="inferred from homology"/>
<keyword evidence="4 7" id="KW-0547">Nucleotide-binding</keyword>
<dbReference type="PANTHER" id="PTHR43033">
    <property type="entry name" value="TRNA(ILE)-LYSIDINE SYNTHASE-RELATED"/>
    <property type="match status" value="1"/>
</dbReference>
<comment type="function">
    <text evidence="7">Ligates lysine onto the cytidine present at position 34 of the AUA codon-specific tRNA(Ile) that contains the anticodon CAU, in an ATP-dependent manner. Cytidine is converted to lysidine, thus changing the amino acid specificity of the tRNA from methionine to isoleucine.</text>
</comment>
<dbReference type="Pfam" id="PF09179">
    <property type="entry name" value="TilS"/>
    <property type="match status" value="1"/>
</dbReference>
<evidence type="ECO:0000259" key="8">
    <source>
        <dbReference type="Pfam" id="PF01171"/>
    </source>
</evidence>
<evidence type="ECO:0000313" key="10">
    <source>
        <dbReference type="EMBL" id="MBM9475721.1"/>
    </source>
</evidence>
<keyword evidence="1 7" id="KW-0963">Cytoplasm</keyword>
<evidence type="ECO:0000256" key="4">
    <source>
        <dbReference type="ARBA" id="ARBA00022741"/>
    </source>
</evidence>
<comment type="subcellular location">
    <subcellularLocation>
        <location evidence="7">Cytoplasm</location>
    </subcellularLocation>
</comment>
<keyword evidence="5 7" id="KW-0067">ATP-binding</keyword>
<accession>A0A938YJG3</accession>
<feature type="domain" description="tRNA(Ile)-lysidine synthase substrate-binding" evidence="9">
    <location>
        <begin position="267"/>
        <end position="329"/>
    </location>
</feature>
<protein>
    <recommendedName>
        <fullName evidence="7">tRNA(Ile)-lysidine synthase</fullName>
        <ecNumber evidence="7">6.3.4.19</ecNumber>
    </recommendedName>
    <alternativeName>
        <fullName evidence="7">tRNA(Ile)-2-lysyl-cytidine synthase</fullName>
    </alternativeName>
    <alternativeName>
        <fullName evidence="7">tRNA(Ile)-lysidine synthetase</fullName>
    </alternativeName>
</protein>
<dbReference type="NCBIfam" id="TIGR02432">
    <property type="entry name" value="lysidine_TilS_N"/>
    <property type="match status" value="1"/>
</dbReference>
<evidence type="ECO:0000256" key="6">
    <source>
        <dbReference type="ARBA" id="ARBA00048539"/>
    </source>
</evidence>
<evidence type="ECO:0000256" key="3">
    <source>
        <dbReference type="ARBA" id="ARBA00022694"/>
    </source>
</evidence>
<dbReference type="EC" id="6.3.4.19" evidence="7"/>
<dbReference type="AlphaFoldDB" id="A0A938YJG3"/>
<evidence type="ECO:0000259" key="9">
    <source>
        <dbReference type="Pfam" id="PF09179"/>
    </source>
</evidence>
<dbReference type="GO" id="GO:0005524">
    <property type="term" value="F:ATP binding"/>
    <property type="evidence" value="ECO:0007669"/>
    <property type="project" value="UniProtKB-UniRule"/>
</dbReference>
<dbReference type="Gene3D" id="3.40.50.620">
    <property type="entry name" value="HUPs"/>
    <property type="match status" value="1"/>
</dbReference>
<name>A0A938YJG3_9ACTN</name>
<dbReference type="InterPro" id="IPR011063">
    <property type="entry name" value="TilS/TtcA_N"/>
</dbReference>
<dbReference type="InterPro" id="IPR012795">
    <property type="entry name" value="tRNA_Ile_lys_synt_N"/>
</dbReference>
<dbReference type="EMBL" id="JAERWL010000005">
    <property type="protein sequence ID" value="MBM9475721.1"/>
    <property type="molecule type" value="Genomic_DNA"/>
</dbReference>
<dbReference type="CDD" id="cd01992">
    <property type="entry name" value="TilS_N"/>
    <property type="match status" value="1"/>
</dbReference>
<evidence type="ECO:0000256" key="5">
    <source>
        <dbReference type="ARBA" id="ARBA00022840"/>
    </source>
</evidence>
<keyword evidence="3 7" id="KW-0819">tRNA processing</keyword>
<organism evidence="10 11">
    <name type="scientific">Nakamurella flavida</name>
    <dbReference type="NCBI Taxonomy" id="363630"/>
    <lineage>
        <taxon>Bacteria</taxon>
        <taxon>Bacillati</taxon>
        <taxon>Actinomycetota</taxon>
        <taxon>Actinomycetes</taxon>
        <taxon>Nakamurellales</taxon>
        <taxon>Nakamurellaceae</taxon>
        <taxon>Nakamurella</taxon>
    </lineage>
</organism>
<comment type="domain">
    <text evidence="7">The N-terminal region contains the highly conserved SGGXDS motif, predicted to be a P-loop motif involved in ATP binding.</text>
</comment>
<evidence type="ECO:0000256" key="7">
    <source>
        <dbReference type="HAMAP-Rule" id="MF_01161"/>
    </source>
</evidence>
<dbReference type="Proteomes" id="UP000663801">
    <property type="component" value="Unassembled WGS sequence"/>
</dbReference>
<comment type="caution">
    <text evidence="10">The sequence shown here is derived from an EMBL/GenBank/DDBJ whole genome shotgun (WGS) entry which is preliminary data.</text>
</comment>
<dbReference type="GO" id="GO:0005737">
    <property type="term" value="C:cytoplasm"/>
    <property type="evidence" value="ECO:0007669"/>
    <property type="project" value="UniProtKB-SubCell"/>
</dbReference>
<keyword evidence="2 7" id="KW-0436">Ligase</keyword>
<gene>
    <name evidence="7 10" type="primary">tilS</name>
    <name evidence="10" type="ORF">JL107_04600</name>
</gene>
<feature type="domain" description="tRNA(Ile)-lysidine/2-thiocytidine synthase N-terminal" evidence="8">
    <location>
        <begin position="28"/>
        <end position="202"/>
    </location>
</feature>
<evidence type="ECO:0000256" key="1">
    <source>
        <dbReference type="ARBA" id="ARBA00022490"/>
    </source>
</evidence>
<evidence type="ECO:0000256" key="2">
    <source>
        <dbReference type="ARBA" id="ARBA00022598"/>
    </source>
</evidence>
<dbReference type="GO" id="GO:0032267">
    <property type="term" value="F:tRNA(Ile)-lysidine synthase activity"/>
    <property type="evidence" value="ECO:0007669"/>
    <property type="project" value="UniProtKB-EC"/>
</dbReference>
<dbReference type="SUPFAM" id="SSF52402">
    <property type="entry name" value="Adenine nucleotide alpha hydrolases-like"/>
    <property type="match status" value="1"/>
</dbReference>
<dbReference type="Gene3D" id="1.20.59.20">
    <property type="match status" value="1"/>
</dbReference>
<sequence>MTPVDHPSGVDRAVRRWLDATLGPDDPVCVACSGGADSLALALAVRAVAGRRPTSAVTVDHGLQDGSADRARTTATVLRDMGYSAVDVRTVRVDGPGGPEAAARRARYAALAESVRPAGPAAAVLLAHTADDQAETVLLGLARGSGPRSLAGMRAWRPPWGRPLLGVRRADTERRCAEAGLTPWQDPHNLDPAYTRVRVRREVMPLLDEVLGGGVVAALARTAELTAQDTDALDELARARLSAHADPAAGASTGDGPVGGAVTIGCDRLVGEPTAVRRRMLRAWLADAGAGPLTHEHLTRVDALTRPGPAGSAVRVPPGLDVTRRAGRLVLTPVVTGHRPG</sequence>